<keyword evidence="2" id="KW-0489">Methyltransferase</keyword>
<dbReference type="GO" id="GO:0032259">
    <property type="term" value="P:methylation"/>
    <property type="evidence" value="ECO:0007669"/>
    <property type="project" value="UniProtKB-KW"/>
</dbReference>
<organism evidence="2 3">
    <name type="scientific">Pendulispora rubella</name>
    <dbReference type="NCBI Taxonomy" id="2741070"/>
    <lineage>
        <taxon>Bacteria</taxon>
        <taxon>Pseudomonadati</taxon>
        <taxon>Myxococcota</taxon>
        <taxon>Myxococcia</taxon>
        <taxon>Myxococcales</taxon>
        <taxon>Sorangiineae</taxon>
        <taxon>Pendulisporaceae</taxon>
        <taxon>Pendulispora</taxon>
    </lineage>
</organism>
<dbReference type="Gene3D" id="3.40.50.150">
    <property type="entry name" value="Vaccinia Virus protein VP39"/>
    <property type="match status" value="1"/>
</dbReference>
<dbReference type="EMBL" id="CP089983">
    <property type="protein sequence ID" value="WXB09965.1"/>
    <property type="molecule type" value="Genomic_DNA"/>
</dbReference>
<dbReference type="CDD" id="cd02440">
    <property type="entry name" value="AdoMet_MTases"/>
    <property type="match status" value="1"/>
</dbReference>
<dbReference type="Proteomes" id="UP001374803">
    <property type="component" value="Chromosome"/>
</dbReference>
<sequence length="156" mass="16622">MALEQRYLEIAEKTGGPILELRAAAGWAAIPLARAGYRVVGVDMSGGPLDEFQEELDREDRDVGHRIHVFQDIATLKLADPDFSLAIVAYDDGPSRPEALQVTAAAARHLAPGGVLALDLAGVAHLRRFELEPVLKSAGLELTSIGSGSLVTATKR</sequence>
<dbReference type="Pfam" id="PF13649">
    <property type="entry name" value="Methyltransf_25"/>
    <property type="match status" value="1"/>
</dbReference>
<gene>
    <name evidence="2" type="ORF">LVJ94_22395</name>
</gene>
<dbReference type="RefSeq" id="WP_394839639.1">
    <property type="nucleotide sequence ID" value="NZ_CP089929.1"/>
</dbReference>
<protein>
    <submittedName>
        <fullName evidence="2">Class I SAM-dependent methyltransferase</fullName>
    </submittedName>
</protein>
<keyword evidence="3" id="KW-1185">Reference proteome</keyword>
<accession>A0ABZ2LGT9</accession>
<name>A0ABZ2LGT9_9BACT</name>
<evidence type="ECO:0000313" key="2">
    <source>
        <dbReference type="EMBL" id="WXB09965.1"/>
    </source>
</evidence>
<proteinExistence type="predicted"/>
<evidence type="ECO:0000259" key="1">
    <source>
        <dbReference type="Pfam" id="PF13649"/>
    </source>
</evidence>
<dbReference type="GO" id="GO:0008168">
    <property type="term" value="F:methyltransferase activity"/>
    <property type="evidence" value="ECO:0007669"/>
    <property type="project" value="UniProtKB-KW"/>
</dbReference>
<dbReference type="InterPro" id="IPR029063">
    <property type="entry name" value="SAM-dependent_MTases_sf"/>
</dbReference>
<reference evidence="2" key="1">
    <citation type="submission" date="2021-12" db="EMBL/GenBank/DDBJ databases">
        <title>Discovery of the Pendulisporaceae a myxobacterial family with distinct sporulation behavior and unique specialized metabolism.</title>
        <authorList>
            <person name="Garcia R."/>
            <person name="Popoff A."/>
            <person name="Bader C.D."/>
            <person name="Loehr J."/>
            <person name="Walesch S."/>
            <person name="Walt C."/>
            <person name="Boldt J."/>
            <person name="Bunk B."/>
            <person name="Haeckl F.J.F.P.J."/>
            <person name="Gunesch A.P."/>
            <person name="Birkelbach J."/>
            <person name="Nuebel U."/>
            <person name="Pietschmann T."/>
            <person name="Bach T."/>
            <person name="Mueller R."/>
        </authorList>
    </citation>
    <scope>NUCLEOTIDE SEQUENCE</scope>
    <source>
        <strain evidence="2">MSr11367</strain>
    </source>
</reference>
<keyword evidence="2" id="KW-0808">Transferase</keyword>
<dbReference type="InterPro" id="IPR041698">
    <property type="entry name" value="Methyltransf_25"/>
</dbReference>
<dbReference type="SUPFAM" id="SSF53335">
    <property type="entry name" value="S-adenosyl-L-methionine-dependent methyltransferases"/>
    <property type="match status" value="1"/>
</dbReference>
<feature type="domain" description="Methyltransferase" evidence="1">
    <location>
        <begin position="18"/>
        <end position="114"/>
    </location>
</feature>
<evidence type="ECO:0000313" key="3">
    <source>
        <dbReference type="Proteomes" id="UP001374803"/>
    </source>
</evidence>